<dbReference type="EMBL" id="JAZBJZ010000012">
    <property type="protein sequence ID" value="MEE3716095.1"/>
    <property type="molecule type" value="Genomic_DNA"/>
</dbReference>
<dbReference type="InterPro" id="IPR007391">
    <property type="entry name" value="Vancomycin_resist_VanW"/>
</dbReference>
<comment type="caution">
    <text evidence="1">The sequence shown here is derived from an EMBL/GenBank/DDBJ whole genome shotgun (WGS) entry which is preliminary data.</text>
</comment>
<accession>A0AAW9PXW2</accession>
<keyword evidence="2" id="KW-1185">Reference proteome</keyword>
<sequence length="241" mass="27512">MKHLVPFGLKVRLKLVQRHLRDRSTGLSHQFVEFNQLSPEQQKSFQPQITIAQAIYPTSYSESKKHNLAIAIQRVENVLIHPERIFSFWHLIGKPDRSKGYQKGRAILGDELSADVGGGLCQLSGLLYFLSLKAGLIAIERYPHSRDLYTAETRFAPLGSDATVVYGYKDLRIQNNLLFPICFRFNLQDTEITASLCAEQAIPEYRVEFKVEECIGGVKADTIRFANHHQFEIIDSTIYKK</sequence>
<dbReference type="RefSeq" id="WP_330482520.1">
    <property type="nucleotide sequence ID" value="NZ_JAZBJZ010000012.1"/>
</dbReference>
<dbReference type="PANTHER" id="PTHR35788:SF1">
    <property type="entry name" value="EXPORTED PROTEIN"/>
    <property type="match status" value="1"/>
</dbReference>
<name>A0AAW9PXW2_9CYAN</name>
<organism evidence="1 2">
    <name type="scientific">Tumidithrix elongata BACA0141</name>
    <dbReference type="NCBI Taxonomy" id="2716417"/>
    <lineage>
        <taxon>Bacteria</taxon>
        <taxon>Bacillati</taxon>
        <taxon>Cyanobacteriota</taxon>
        <taxon>Cyanophyceae</taxon>
        <taxon>Pseudanabaenales</taxon>
        <taxon>Pseudanabaenaceae</taxon>
        <taxon>Tumidithrix</taxon>
        <taxon>Tumidithrix elongata</taxon>
    </lineage>
</organism>
<dbReference type="Proteomes" id="UP001333818">
    <property type="component" value="Unassembled WGS sequence"/>
</dbReference>
<proteinExistence type="predicted"/>
<reference evidence="1" key="1">
    <citation type="submission" date="2024-01" db="EMBL/GenBank/DDBJ databases">
        <title>Bank of Algae and Cyanobacteria of the Azores (BACA) strain genomes.</title>
        <authorList>
            <person name="Luz R."/>
            <person name="Cordeiro R."/>
            <person name="Fonseca A."/>
            <person name="Goncalves V."/>
        </authorList>
    </citation>
    <scope>NUCLEOTIDE SEQUENCE</scope>
    <source>
        <strain evidence="1">BACA0141</strain>
    </source>
</reference>
<dbReference type="AlphaFoldDB" id="A0AAW9PXW2"/>
<dbReference type="InterPro" id="IPR052913">
    <property type="entry name" value="Glycopeptide_resist_protein"/>
</dbReference>
<evidence type="ECO:0000313" key="1">
    <source>
        <dbReference type="EMBL" id="MEE3716095.1"/>
    </source>
</evidence>
<dbReference type="PANTHER" id="PTHR35788">
    <property type="entry name" value="EXPORTED PROTEIN-RELATED"/>
    <property type="match status" value="1"/>
</dbReference>
<dbReference type="Pfam" id="PF04294">
    <property type="entry name" value="VanW"/>
    <property type="match status" value="1"/>
</dbReference>
<protein>
    <submittedName>
        <fullName evidence="1">VanW family protein</fullName>
    </submittedName>
</protein>
<gene>
    <name evidence="1" type="ORF">V2H45_04965</name>
</gene>
<evidence type="ECO:0000313" key="2">
    <source>
        <dbReference type="Proteomes" id="UP001333818"/>
    </source>
</evidence>